<name>A0AAD4QE98_9AGAM</name>
<proteinExistence type="predicted"/>
<gene>
    <name evidence="1" type="ORF">EDB92DRAFT_570425</name>
</gene>
<reference evidence="1" key="1">
    <citation type="submission" date="2022-01" db="EMBL/GenBank/DDBJ databases">
        <title>Comparative genomics reveals a dynamic genome evolution in the ectomycorrhizal milk-cap (Lactarius) mushrooms.</title>
        <authorList>
            <consortium name="DOE Joint Genome Institute"/>
            <person name="Lebreton A."/>
            <person name="Tang N."/>
            <person name="Kuo A."/>
            <person name="LaButti K."/>
            <person name="Drula E."/>
            <person name="Barry K."/>
            <person name="Clum A."/>
            <person name="Lipzen A."/>
            <person name="Mousain D."/>
            <person name="Ng V."/>
            <person name="Wang R."/>
            <person name="Wang X."/>
            <person name="Dai Y."/>
            <person name="Henrissat B."/>
            <person name="Grigoriev I.V."/>
            <person name="Guerin-Laguette A."/>
            <person name="Yu F."/>
            <person name="Martin F.M."/>
        </authorList>
    </citation>
    <scope>NUCLEOTIDE SEQUENCE</scope>
    <source>
        <strain evidence="1">QP</strain>
    </source>
</reference>
<dbReference type="AlphaFoldDB" id="A0AAD4QE98"/>
<keyword evidence="2" id="KW-1185">Reference proteome</keyword>
<dbReference type="EMBL" id="JAKELL010000022">
    <property type="protein sequence ID" value="KAH8992453.1"/>
    <property type="molecule type" value="Genomic_DNA"/>
</dbReference>
<comment type="caution">
    <text evidence="1">The sequence shown here is derived from an EMBL/GenBank/DDBJ whole genome shotgun (WGS) entry which is preliminary data.</text>
</comment>
<organism evidence="1 2">
    <name type="scientific">Lactarius akahatsu</name>
    <dbReference type="NCBI Taxonomy" id="416441"/>
    <lineage>
        <taxon>Eukaryota</taxon>
        <taxon>Fungi</taxon>
        <taxon>Dikarya</taxon>
        <taxon>Basidiomycota</taxon>
        <taxon>Agaricomycotina</taxon>
        <taxon>Agaricomycetes</taxon>
        <taxon>Russulales</taxon>
        <taxon>Russulaceae</taxon>
        <taxon>Lactarius</taxon>
    </lineage>
</organism>
<accession>A0AAD4QE98</accession>
<protein>
    <submittedName>
        <fullName evidence="1">Uncharacterized protein</fullName>
    </submittedName>
</protein>
<sequence length="199" mass="21859">MLELRRLPCGKTRADAGAILAKQNSVREHDRDDLGLPNISRHGQGLWTYSTRASNTVLILRAATLLPHRVLTVSEASGLVIYVQVCNPVEIEAKARELFEGSDVIDPPGIRRCACSSHLVPPFPSSSSPTASPLTLNAHAAGHRNRRKTPIPWLVIAFVASYSPLYSEEDQLSKERPAERTVRPTVHARRTPLVGFTTV</sequence>
<dbReference type="Proteomes" id="UP001201163">
    <property type="component" value="Unassembled WGS sequence"/>
</dbReference>
<evidence type="ECO:0000313" key="1">
    <source>
        <dbReference type="EMBL" id="KAH8992453.1"/>
    </source>
</evidence>
<evidence type="ECO:0000313" key="2">
    <source>
        <dbReference type="Proteomes" id="UP001201163"/>
    </source>
</evidence>